<dbReference type="Pfam" id="PF09339">
    <property type="entry name" value="HTH_IclR"/>
    <property type="match status" value="1"/>
</dbReference>
<evidence type="ECO:0000256" key="2">
    <source>
        <dbReference type="ARBA" id="ARBA00023125"/>
    </source>
</evidence>
<dbReference type="Gene3D" id="1.10.10.10">
    <property type="entry name" value="Winged helix-like DNA-binding domain superfamily/Winged helix DNA-binding domain"/>
    <property type="match status" value="1"/>
</dbReference>
<evidence type="ECO:0000256" key="3">
    <source>
        <dbReference type="ARBA" id="ARBA00023163"/>
    </source>
</evidence>
<dbReference type="Pfam" id="PF01614">
    <property type="entry name" value="IclR_C"/>
    <property type="match status" value="1"/>
</dbReference>
<dbReference type="PANTHER" id="PTHR30136:SF7">
    <property type="entry name" value="HTH-TYPE TRANSCRIPTIONAL REGULATOR KDGR-RELATED"/>
    <property type="match status" value="1"/>
</dbReference>
<dbReference type="PROSITE" id="PS51077">
    <property type="entry name" value="HTH_ICLR"/>
    <property type="match status" value="1"/>
</dbReference>
<proteinExistence type="predicted"/>
<dbReference type="PANTHER" id="PTHR30136">
    <property type="entry name" value="HELIX-TURN-HELIX TRANSCRIPTIONAL REGULATOR, ICLR FAMILY"/>
    <property type="match status" value="1"/>
</dbReference>
<sequence>MSIIQSVQRALNILDLFDEFNPELKITEISSKLGLNKSTTHSLLKTLKEQNYIKQDMESGKYSLGMKLIERGNFLLNYLDIRNIAKRFLTELSHNTGNTTHLVILDGKMGIYIDKVEGPNKTIVFSRIGRSVPIHSSAVGKVLVAFKSKQELYSLLTGYDFFPQTVHTIRNKETYMEVLQQVVRDGYAVDAEENEEGVTCIAVPIFDHTSTVIATISMSFPVSGFTPGVKQHVIEMLKNSAAAISEQIGCKFNHYTFS</sequence>
<evidence type="ECO:0000259" key="4">
    <source>
        <dbReference type="PROSITE" id="PS51077"/>
    </source>
</evidence>
<accession>A0ABT0WEY5</accession>
<protein>
    <submittedName>
        <fullName evidence="6">IclR family transcriptional regulator</fullName>
    </submittedName>
</protein>
<evidence type="ECO:0000313" key="6">
    <source>
        <dbReference type="EMBL" id="MCM2534888.1"/>
    </source>
</evidence>
<dbReference type="EMBL" id="JAMQCR010000002">
    <property type="protein sequence ID" value="MCM2534888.1"/>
    <property type="molecule type" value="Genomic_DNA"/>
</dbReference>
<dbReference type="SUPFAM" id="SSF46785">
    <property type="entry name" value="Winged helix' DNA-binding domain"/>
    <property type="match status" value="1"/>
</dbReference>
<dbReference type="PROSITE" id="PS51078">
    <property type="entry name" value="ICLR_ED"/>
    <property type="match status" value="1"/>
</dbReference>
<dbReference type="Proteomes" id="UP001523262">
    <property type="component" value="Unassembled WGS sequence"/>
</dbReference>
<dbReference type="InterPro" id="IPR036390">
    <property type="entry name" value="WH_DNA-bd_sf"/>
</dbReference>
<keyword evidence="3" id="KW-0804">Transcription</keyword>
<keyword evidence="7" id="KW-1185">Reference proteome</keyword>
<name>A0ABT0WEY5_9BACI</name>
<evidence type="ECO:0000256" key="1">
    <source>
        <dbReference type="ARBA" id="ARBA00023015"/>
    </source>
</evidence>
<feature type="domain" description="IclR-ED" evidence="5">
    <location>
        <begin position="67"/>
        <end position="250"/>
    </location>
</feature>
<dbReference type="InterPro" id="IPR014757">
    <property type="entry name" value="Tscrpt_reg_IclR_C"/>
</dbReference>
<feature type="domain" description="HTH iclR-type" evidence="4">
    <location>
        <begin position="4"/>
        <end position="66"/>
    </location>
</feature>
<keyword evidence="2" id="KW-0238">DNA-binding</keyword>
<reference evidence="6 7" key="1">
    <citation type="submission" date="2022-06" db="EMBL/GenBank/DDBJ databases">
        <authorList>
            <person name="Jeon C.O."/>
        </authorList>
    </citation>
    <scope>NUCLEOTIDE SEQUENCE [LARGE SCALE GENOMIC DNA]</scope>
    <source>
        <strain evidence="6 7">KCTC 13943</strain>
    </source>
</reference>
<dbReference type="SMART" id="SM00346">
    <property type="entry name" value="HTH_ICLR"/>
    <property type="match status" value="1"/>
</dbReference>
<comment type="caution">
    <text evidence="6">The sequence shown here is derived from an EMBL/GenBank/DDBJ whole genome shotgun (WGS) entry which is preliminary data.</text>
</comment>
<dbReference type="InterPro" id="IPR005471">
    <property type="entry name" value="Tscrpt_reg_IclR_N"/>
</dbReference>
<dbReference type="Gene3D" id="3.30.450.40">
    <property type="match status" value="1"/>
</dbReference>
<keyword evidence="1" id="KW-0805">Transcription regulation</keyword>
<dbReference type="InterPro" id="IPR036388">
    <property type="entry name" value="WH-like_DNA-bd_sf"/>
</dbReference>
<dbReference type="InterPro" id="IPR029016">
    <property type="entry name" value="GAF-like_dom_sf"/>
</dbReference>
<gene>
    <name evidence="6" type="ORF">NDK43_24265</name>
</gene>
<dbReference type="InterPro" id="IPR050707">
    <property type="entry name" value="HTH_MetabolicPath_Reg"/>
</dbReference>
<evidence type="ECO:0000313" key="7">
    <source>
        <dbReference type="Proteomes" id="UP001523262"/>
    </source>
</evidence>
<dbReference type="SUPFAM" id="SSF55781">
    <property type="entry name" value="GAF domain-like"/>
    <property type="match status" value="1"/>
</dbReference>
<organism evidence="6 7">
    <name type="scientific">Neobacillus pocheonensis</name>
    <dbReference type="NCBI Taxonomy" id="363869"/>
    <lineage>
        <taxon>Bacteria</taxon>
        <taxon>Bacillati</taxon>
        <taxon>Bacillota</taxon>
        <taxon>Bacilli</taxon>
        <taxon>Bacillales</taxon>
        <taxon>Bacillaceae</taxon>
        <taxon>Neobacillus</taxon>
    </lineage>
</organism>
<evidence type="ECO:0000259" key="5">
    <source>
        <dbReference type="PROSITE" id="PS51078"/>
    </source>
</evidence>